<sequence>MPGDDTTAGAAQLHSTVTDTALIFEGGGMRAALTSAMVIRLLEEEIYFDWVAGISAGATNTANYLSHDPWRARRCFVEFSADPNFGNMRTFLRGQGLFNSEYIYQGTSQPDEALPFDWETFEANPAEFAIAAVDVESGEERIWSRADVDEMHDLMTAVQASSTMPVVMPPVTIGERTYVDGALAEHGGIPLPTAQRAGYEKFLIVLTQQRDYEKAPQRFPAFYRSYFRRHPAVADALLGRWKRYNEMREQVFELERQDKAYVFAPEIMPVSNGERNLSKLAAAHRMGLSQVRREMPAIREFLGLDGS</sequence>
<evidence type="ECO:0000256" key="2">
    <source>
        <dbReference type="ARBA" id="ARBA00022963"/>
    </source>
</evidence>
<comment type="caution">
    <text evidence="4">Lacks conserved residue(s) required for the propagation of feature annotation.</text>
</comment>
<dbReference type="SUPFAM" id="SSF52151">
    <property type="entry name" value="FabD/lysophospholipase-like"/>
    <property type="match status" value="1"/>
</dbReference>
<gene>
    <name evidence="6" type="ORF">CJ198_11500</name>
</gene>
<feature type="short sequence motif" description="GXSXG" evidence="4">
    <location>
        <begin position="53"/>
        <end position="57"/>
    </location>
</feature>
<dbReference type="Proteomes" id="UP000235703">
    <property type="component" value="Unassembled WGS sequence"/>
</dbReference>
<protein>
    <submittedName>
        <fullName evidence="6">Patatin family protein</fullName>
    </submittedName>
</protein>
<dbReference type="Pfam" id="PF01734">
    <property type="entry name" value="Patatin"/>
    <property type="match status" value="1"/>
</dbReference>
<keyword evidence="1 4" id="KW-0378">Hydrolase</keyword>
<dbReference type="PANTHER" id="PTHR14226">
    <property type="entry name" value="NEUROPATHY TARGET ESTERASE/SWISS CHEESE D.MELANOGASTER"/>
    <property type="match status" value="1"/>
</dbReference>
<evidence type="ECO:0000259" key="5">
    <source>
        <dbReference type="PROSITE" id="PS51635"/>
    </source>
</evidence>
<reference evidence="6 7" key="1">
    <citation type="submission" date="2017-09" db="EMBL/GenBank/DDBJ databases">
        <title>Bacterial strain isolated from the female urinary microbiota.</title>
        <authorList>
            <person name="Thomas-White K."/>
            <person name="Kumar N."/>
            <person name="Forster S."/>
            <person name="Putonti C."/>
            <person name="Lawley T."/>
            <person name="Wolfe A.J."/>
        </authorList>
    </citation>
    <scope>NUCLEOTIDE SEQUENCE [LARGE SCALE GENOMIC DNA]</scope>
    <source>
        <strain evidence="6 7">UMB0680</strain>
    </source>
</reference>
<evidence type="ECO:0000256" key="3">
    <source>
        <dbReference type="ARBA" id="ARBA00023098"/>
    </source>
</evidence>
<feature type="active site" description="Proton acceptor" evidence="4">
    <location>
        <position position="180"/>
    </location>
</feature>
<dbReference type="PROSITE" id="PS51635">
    <property type="entry name" value="PNPLA"/>
    <property type="match status" value="1"/>
</dbReference>
<dbReference type="GeneID" id="86843941"/>
<feature type="active site" description="Nucleophile" evidence="4">
    <location>
        <position position="55"/>
    </location>
</feature>
<feature type="domain" description="PNPLA" evidence="5">
    <location>
        <begin position="22"/>
        <end position="197"/>
    </location>
</feature>
<organism evidence="6 7">
    <name type="scientific">Brevibacterium luteolum</name>
    <dbReference type="NCBI Taxonomy" id="199591"/>
    <lineage>
        <taxon>Bacteria</taxon>
        <taxon>Bacillati</taxon>
        <taxon>Actinomycetota</taxon>
        <taxon>Actinomycetes</taxon>
        <taxon>Micrococcales</taxon>
        <taxon>Brevibacteriaceae</taxon>
        <taxon>Brevibacterium</taxon>
    </lineage>
</organism>
<dbReference type="InterPro" id="IPR045943">
    <property type="entry name" value="DUF6363"/>
</dbReference>
<proteinExistence type="predicted"/>
<dbReference type="InterPro" id="IPR016035">
    <property type="entry name" value="Acyl_Trfase/lysoPLipase"/>
</dbReference>
<evidence type="ECO:0000313" key="6">
    <source>
        <dbReference type="EMBL" id="PMB97403.1"/>
    </source>
</evidence>
<dbReference type="GO" id="GO:0016042">
    <property type="term" value="P:lipid catabolic process"/>
    <property type="evidence" value="ECO:0007669"/>
    <property type="project" value="UniProtKB-UniRule"/>
</dbReference>
<dbReference type="Pfam" id="PF19890">
    <property type="entry name" value="DUF6363"/>
    <property type="match status" value="1"/>
</dbReference>
<dbReference type="AlphaFoldDB" id="A0A2N6PFE8"/>
<evidence type="ECO:0000313" key="7">
    <source>
        <dbReference type="Proteomes" id="UP000235703"/>
    </source>
</evidence>
<keyword evidence="7" id="KW-1185">Reference proteome</keyword>
<feature type="short sequence motif" description="DGA/G" evidence="4">
    <location>
        <begin position="180"/>
        <end position="182"/>
    </location>
</feature>
<dbReference type="RefSeq" id="WP_102162752.1">
    <property type="nucleotide sequence ID" value="NZ_JALXPL010000025.1"/>
</dbReference>
<comment type="caution">
    <text evidence="6">The sequence shown here is derived from an EMBL/GenBank/DDBJ whole genome shotgun (WGS) entry which is preliminary data.</text>
</comment>
<dbReference type="Gene3D" id="3.40.1090.10">
    <property type="entry name" value="Cytosolic phospholipase A2 catalytic domain"/>
    <property type="match status" value="2"/>
</dbReference>
<dbReference type="InterPro" id="IPR037483">
    <property type="entry name" value="YjjU-like"/>
</dbReference>
<evidence type="ECO:0000256" key="4">
    <source>
        <dbReference type="PROSITE-ProRule" id="PRU01161"/>
    </source>
</evidence>
<keyword evidence="3 4" id="KW-0443">Lipid metabolism</keyword>
<dbReference type="GO" id="GO:0016787">
    <property type="term" value="F:hydrolase activity"/>
    <property type="evidence" value="ECO:0007669"/>
    <property type="project" value="UniProtKB-UniRule"/>
</dbReference>
<dbReference type="InterPro" id="IPR002641">
    <property type="entry name" value="PNPLA_dom"/>
</dbReference>
<dbReference type="EMBL" id="PNFZ01000007">
    <property type="protein sequence ID" value="PMB97403.1"/>
    <property type="molecule type" value="Genomic_DNA"/>
</dbReference>
<dbReference type="PANTHER" id="PTHR14226:SF25">
    <property type="entry name" value="PHOSPHOESTERASE"/>
    <property type="match status" value="1"/>
</dbReference>
<dbReference type="CDD" id="cd07208">
    <property type="entry name" value="Pat_hypo_Ecoli_yjju_like"/>
    <property type="match status" value="1"/>
</dbReference>
<name>A0A2N6PFE8_9MICO</name>
<dbReference type="InterPro" id="IPR050301">
    <property type="entry name" value="NTE"/>
</dbReference>
<evidence type="ECO:0000256" key="1">
    <source>
        <dbReference type="ARBA" id="ARBA00022801"/>
    </source>
</evidence>
<accession>A0A2N6PFE8</accession>
<keyword evidence="2 4" id="KW-0442">Lipid degradation</keyword>
<dbReference type="OrthoDB" id="9802424at2"/>